<accession>A0A0S8FUJ3</accession>
<evidence type="ECO:0000313" key="2">
    <source>
        <dbReference type="EMBL" id="KPK63293.1"/>
    </source>
</evidence>
<dbReference type="PROSITE" id="PS51257">
    <property type="entry name" value="PROKAR_LIPOPROTEIN"/>
    <property type="match status" value="1"/>
</dbReference>
<protein>
    <recommendedName>
        <fullName evidence="4">Outer membrane lipoprotein BamD-like domain-containing protein</fullName>
    </recommendedName>
</protein>
<comment type="caution">
    <text evidence="2">The sequence shown here is derived from an EMBL/GenBank/DDBJ whole genome shotgun (WGS) entry which is preliminary data.</text>
</comment>
<dbReference type="STRING" id="1703779.AMJ83_07410"/>
<reference evidence="2 3" key="1">
    <citation type="journal article" date="2015" name="Microbiome">
        <title>Genomic resolution of linkages in carbon, nitrogen, and sulfur cycling among widespread estuary sediment bacteria.</title>
        <authorList>
            <person name="Baker B.J."/>
            <person name="Lazar C.S."/>
            <person name="Teske A.P."/>
            <person name="Dick G.J."/>
        </authorList>
    </citation>
    <scope>NUCLEOTIDE SEQUENCE [LARGE SCALE GENOMIC DNA]</scope>
    <source>
        <strain evidence="2">SM23_42</strain>
    </source>
</reference>
<sequence length="253" mass="29810">MPCRHHLWAVVLILSGCGSFLHRADNFEQGLNSYNNKQYDEAVNHFKAYHDEHPTHDSTLYYLFNCYKQLNKSQEQILVLEKLVSIGVDDENVYLNLIYFYRKHERYSDVYNSLLRFSPLTEEHEIKYWPLTRGFFAELICGAVAHDTKTDPMIFCVTRGYLPLFPDGQQYQDDTLTQASLIMLLDRLLEPTYPRNFHPMKHISTKSYLYLPYMRLVDSGILQFDPYLTPDEYARVSMATHALEKLHKRGHLD</sequence>
<organism evidence="2 3">
    <name type="scientific">candidate division WOR_3 bacterium SM23_42</name>
    <dbReference type="NCBI Taxonomy" id="1703779"/>
    <lineage>
        <taxon>Bacteria</taxon>
        <taxon>Bacteria division WOR-3</taxon>
    </lineage>
</organism>
<dbReference type="EMBL" id="LJUJ01000015">
    <property type="protein sequence ID" value="KPK63293.1"/>
    <property type="molecule type" value="Genomic_DNA"/>
</dbReference>
<dbReference type="Proteomes" id="UP000051373">
    <property type="component" value="Unassembled WGS sequence"/>
</dbReference>
<dbReference type="SUPFAM" id="SSF48452">
    <property type="entry name" value="TPR-like"/>
    <property type="match status" value="1"/>
</dbReference>
<gene>
    <name evidence="2" type="ORF">AMJ83_07410</name>
</gene>
<feature type="signal peptide" evidence="1">
    <location>
        <begin position="1"/>
        <end position="24"/>
    </location>
</feature>
<dbReference type="Gene3D" id="1.25.40.10">
    <property type="entry name" value="Tetratricopeptide repeat domain"/>
    <property type="match status" value="1"/>
</dbReference>
<evidence type="ECO:0008006" key="4">
    <source>
        <dbReference type="Google" id="ProtNLM"/>
    </source>
</evidence>
<name>A0A0S8FUJ3_UNCW3</name>
<feature type="chain" id="PRO_5006646436" description="Outer membrane lipoprotein BamD-like domain-containing protein" evidence="1">
    <location>
        <begin position="25"/>
        <end position="253"/>
    </location>
</feature>
<dbReference type="InterPro" id="IPR011990">
    <property type="entry name" value="TPR-like_helical_dom_sf"/>
</dbReference>
<proteinExistence type="predicted"/>
<evidence type="ECO:0000256" key="1">
    <source>
        <dbReference type="SAM" id="SignalP"/>
    </source>
</evidence>
<dbReference type="AlphaFoldDB" id="A0A0S8FUJ3"/>
<keyword evidence="1" id="KW-0732">Signal</keyword>
<evidence type="ECO:0000313" key="3">
    <source>
        <dbReference type="Proteomes" id="UP000051373"/>
    </source>
</evidence>